<comment type="caution">
    <text evidence="2">The sequence shown here is derived from an EMBL/GenBank/DDBJ whole genome shotgun (WGS) entry which is preliminary data.</text>
</comment>
<reference evidence="4" key="2">
    <citation type="submission" date="2018-05" db="EMBL/GenBank/DDBJ databases">
        <title>Genome Sequencing of selected type strains of the family Eggerthellaceae.</title>
        <authorList>
            <person name="Danylec N."/>
            <person name="Stoll D.A."/>
            <person name="Doetsch A."/>
            <person name="Huch M."/>
        </authorList>
    </citation>
    <scope>NUCLEOTIDE SEQUENCE [LARGE SCALE GENOMIC DNA]</scope>
    <source>
        <strain evidence="4">DSM 16107</strain>
    </source>
</reference>
<dbReference type="Proteomes" id="UP000253817">
    <property type="component" value="Unassembled WGS sequence"/>
</dbReference>
<gene>
    <name evidence="1" type="ORF">C1876_10800</name>
    <name evidence="2" type="ORF">DMP09_13715</name>
</gene>
<organism evidence="2 4">
    <name type="scientific">Eggerthella sinensis</name>
    <dbReference type="NCBI Taxonomy" id="242230"/>
    <lineage>
        <taxon>Bacteria</taxon>
        <taxon>Bacillati</taxon>
        <taxon>Actinomycetota</taxon>
        <taxon>Coriobacteriia</taxon>
        <taxon>Eggerthellales</taxon>
        <taxon>Eggerthellaceae</taxon>
        <taxon>Eggerthella</taxon>
    </lineage>
</organism>
<evidence type="ECO:0000313" key="3">
    <source>
        <dbReference type="Proteomes" id="UP000253817"/>
    </source>
</evidence>
<dbReference type="AlphaFoldDB" id="A0A3N0IV68"/>
<accession>A0A3N0IV68</accession>
<evidence type="ECO:0000313" key="4">
    <source>
        <dbReference type="Proteomes" id="UP000270112"/>
    </source>
</evidence>
<protein>
    <submittedName>
        <fullName evidence="2">Uncharacterized protein</fullName>
    </submittedName>
</protein>
<proteinExistence type="predicted"/>
<keyword evidence="3" id="KW-1185">Reference proteome</keyword>
<dbReference type="Proteomes" id="UP000270112">
    <property type="component" value="Unassembled WGS sequence"/>
</dbReference>
<reference evidence="1 3" key="1">
    <citation type="journal article" date="2018" name="Elife">
        <title>Discovery and characterization of a prevalent human gut bacterial enzyme sufficient for the inactivation of a family of plant toxins.</title>
        <authorList>
            <person name="Koppel N."/>
            <person name="Bisanz J.E."/>
            <person name="Pandelia M.E."/>
            <person name="Turnbaugh P.J."/>
            <person name="Balskus E.P."/>
        </authorList>
    </citation>
    <scope>NUCLEOTIDE SEQUENCE [LARGE SCALE GENOMIC DNA]</scope>
    <source>
        <strain evidence="1 3">DSM 16107</strain>
    </source>
</reference>
<reference evidence="2" key="3">
    <citation type="journal article" date="2019" name="Microbiol. Resour. Announc.">
        <title>Draft Genome Sequences of Type Strains of Gordonibacter faecihominis, Paraeggerthella hongkongensis, Parvibacter caecicola,Slackia equolifaciens, Slackia faecicanis, and Slackia isoflavoniconvertens.</title>
        <authorList>
            <person name="Danylec N."/>
            <person name="Stoll D.A."/>
            <person name="Dotsch A."/>
            <person name="Huch M."/>
        </authorList>
    </citation>
    <scope>NUCLEOTIDE SEQUENCE</scope>
    <source>
        <strain evidence="2">DSM 16107</strain>
    </source>
</reference>
<name>A0A3N0IV68_9ACTN</name>
<evidence type="ECO:0000313" key="2">
    <source>
        <dbReference type="EMBL" id="RNM40576.1"/>
    </source>
</evidence>
<dbReference type="EMBL" id="PPTT01000018">
    <property type="protein sequence ID" value="RDB68096.1"/>
    <property type="molecule type" value="Genomic_DNA"/>
</dbReference>
<dbReference type="OrthoDB" id="5430983at2"/>
<dbReference type="EMBL" id="QICC01000074">
    <property type="protein sequence ID" value="RNM40576.1"/>
    <property type="molecule type" value="Genomic_DNA"/>
</dbReference>
<evidence type="ECO:0000313" key="1">
    <source>
        <dbReference type="EMBL" id="RDB68096.1"/>
    </source>
</evidence>
<sequence length="157" mass="17273">MDGITKAGVRAIAEAQDACALLRAFDEDPSRVRRFLTRLCFAPDDPCHHRAVACFQTLARERCAAMPSFFLEIIRRSLWEMNDEGGNNSWSAPEVAGAVIAGATPRFDGYFSYVFYAARDEPLFHESLRAAFALVAAANPLLGDEYRAGVDALCGTY</sequence>
<dbReference type="RefSeq" id="WP_114546738.1">
    <property type="nucleotide sequence ID" value="NZ_CALJMG010000112.1"/>
</dbReference>